<feature type="region of interest" description="Disordered" evidence="1">
    <location>
        <begin position="26"/>
        <end position="56"/>
    </location>
</feature>
<evidence type="ECO:0000256" key="1">
    <source>
        <dbReference type="SAM" id="MobiDB-lite"/>
    </source>
</evidence>
<gene>
    <name evidence="2" type="ORF">E2562_033609</name>
</gene>
<reference evidence="2 3" key="1">
    <citation type="submission" date="2019-11" db="EMBL/GenBank/DDBJ databases">
        <title>Whole genome sequence of Oryza granulata.</title>
        <authorList>
            <person name="Li W."/>
        </authorList>
    </citation>
    <scope>NUCLEOTIDE SEQUENCE [LARGE SCALE GENOMIC DNA]</scope>
    <source>
        <strain evidence="3">cv. Menghai</strain>
        <tissue evidence="2">Leaf</tissue>
    </source>
</reference>
<organism evidence="2 3">
    <name type="scientific">Oryza meyeriana var. granulata</name>
    <dbReference type="NCBI Taxonomy" id="110450"/>
    <lineage>
        <taxon>Eukaryota</taxon>
        <taxon>Viridiplantae</taxon>
        <taxon>Streptophyta</taxon>
        <taxon>Embryophyta</taxon>
        <taxon>Tracheophyta</taxon>
        <taxon>Spermatophyta</taxon>
        <taxon>Magnoliopsida</taxon>
        <taxon>Liliopsida</taxon>
        <taxon>Poales</taxon>
        <taxon>Poaceae</taxon>
        <taxon>BOP clade</taxon>
        <taxon>Oryzoideae</taxon>
        <taxon>Oryzeae</taxon>
        <taxon>Oryzinae</taxon>
        <taxon>Oryza</taxon>
        <taxon>Oryza meyeriana</taxon>
    </lineage>
</organism>
<dbReference type="Proteomes" id="UP000479710">
    <property type="component" value="Unassembled WGS sequence"/>
</dbReference>
<protein>
    <submittedName>
        <fullName evidence="2">Uncharacterized protein</fullName>
    </submittedName>
</protein>
<dbReference type="AlphaFoldDB" id="A0A6G1FEV1"/>
<dbReference type="EMBL" id="SPHZ02000001">
    <property type="protein sequence ID" value="KAF0935466.1"/>
    <property type="molecule type" value="Genomic_DNA"/>
</dbReference>
<evidence type="ECO:0000313" key="2">
    <source>
        <dbReference type="EMBL" id="KAF0935466.1"/>
    </source>
</evidence>
<sequence length="85" mass="8805">MAGDNPLGRPGPRCSIRAKFCRGLEPPSPGDEFGGFKSSDPHSDVQRGSVTWSLPRSLGGAQNIKASLGARRGSEAQSLPSNLGA</sequence>
<name>A0A6G1FEV1_9ORYZ</name>
<proteinExistence type="predicted"/>
<keyword evidence="3" id="KW-1185">Reference proteome</keyword>
<comment type="caution">
    <text evidence="2">The sequence shown here is derived from an EMBL/GenBank/DDBJ whole genome shotgun (WGS) entry which is preliminary data.</text>
</comment>
<accession>A0A6G1FEV1</accession>
<evidence type="ECO:0000313" key="3">
    <source>
        <dbReference type="Proteomes" id="UP000479710"/>
    </source>
</evidence>